<keyword evidence="2" id="KW-0614">Plasmid</keyword>
<dbReference type="AlphaFoldDB" id="E5ATX1"/>
<proteinExistence type="predicted"/>
<dbReference type="HOGENOM" id="CLU_2804266_0_0_4"/>
<evidence type="ECO:0000313" key="2">
    <source>
        <dbReference type="EMBL" id="CBW76545.1"/>
    </source>
</evidence>
<evidence type="ECO:0000256" key="1">
    <source>
        <dbReference type="SAM" id="MobiDB-lite"/>
    </source>
</evidence>
<evidence type="ECO:0000313" key="3">
    <source>
        <dbReference type="Proteomes" id="UP000007437"/>
    </source>
</evidence>
<feature type="region of interest" description="Disordered" evidence="1">
    <location>
        <begin position="1"/>
        <end position="20"/>
    </location>
</feature>
<dbReference type="EMBL" id="FR687360">
    <property type="protein sequence ID" value="CBW76545.1"/>
    <property type="molecule type" value="Genomic_DNA"/>
</dbReference>
<organism evidence="2 3">
    <name type="scientific">Mycetohabitans rhizoxinica (strain DSM 19002 / CIP 109453 / HKI 454)</name>
    <name type="common">Paraburkholderia rhizoxinica</name>
    <dbReference type="NCBI Taxonomy" id="882378"/>
    <lineage>
        <taxon>Bacteria</taxon>
        <taxon>Pseudomonadati</taxon>
        <taxon>Pseudomonadota</taxon>
        <taxon>Betaproteobacteria</taxon>
        <taxon>Burkholderiales</taxon>
        <taxon>Burkholderiaceae</taxon>
        <taxon>Mycetohabitans</taxon>
    </lineage>
</organism>
<name>E5ATX1_MYCRK</name>
<geneLocation type="plasmid" evidence="2 3">
    <name>pBRH01</name>
</geneLocation>
<accession>E5ATX1</accession>
<reference evidence="2 3" key="1">
    <citation type="journal article" date="2011" name="J. Bacteriol.">
        <title>Complete genome sequence of Burkholderia rhizoxinica, an endosymbiont of Rhizopus microsporus.</title>
        <authorList>
            <person name="Lackner G."/>
            <person name="Moebius N."/>
            <person name="Partida-Martinez L."/>
            <person name="Hertweck C."/>
        </authorList>
    </citation>
    <scope>NUCLEOTIDE SEQUENCE [LARGE SCALE GENOMIC DNA]</scope>
    <source>
        <strain evidence="3">DSM 19002 / CIP 109453 / HKI 454</strain>
        <plasmid evidence="2 3">pBRH01</plasmid>
    </source>
</reference>
<dbReference type="Proteomes" id="UP000007437">
    <property type="component" value="Plasmid pBRH01"/>
</dbReference>
<gene>
    <name evidence="2" type="ordered locus">RBRH_00463</name>
</gene>
<dbReference type="KEGG" id="brh:RBRH_00463"/>
<sequence>MRPHVTDANEHGVRLPRQRLDDPIQPVLRHCARSASLSANVKISSNLAFWLLRRRLAPARSNTGNVQ</sequence>
<protein>
    <submittedName>
        <fullName evidence="2">Uncharacterized protein</fullName>
    </submittedName>
</protein>